<proteinExistence type="predicted"/>
<gene>
    <name evidence="1" type="ORF">TCEB3V08_LOCUS8233</name>
</gene>
<dbReference type="EMBL" id="OC319623">
    <property type="protein sequence ID" value="CAD7405897.1"/>
    <property type="molecule type" value="Genomic_DNA"/>
</dbReference>
<sequence>MVQSLTTRRCGRAWPVFIYWHRMRSVNTLRAGHEMVEAVALRSVS</sequence>
<evidence type="ECO:0000313" key="1">
    <source>
        <dbReference type="EMBL" id="CAD7405897.1"/>
    </source>
</evidence>
<name>A0A7R9D0M6_TIMCR</name>
<accession>A0A7R9D0M6</accession>
<dbReference type="AlphaFoldDB" id="A0A7R9D0M6"/>
<organism evidence="1">
    <name type="scientific">Timema cristinae</name>
    <name type="common">Walking stick</name>
    <dbReference type="NCBI Taxonomy" id="61476"/>
    <lineage>
        <taxon>Eukaryota</taxon>
        <taxon>Metazoa</taxon>
        <taxon>Ecdysozoa</taxon>
        <taxon>Arthropoda</taxon>
        <taxon>Hexapoda</taxon>
        <taxon>Insecta</taxon>
        <taxon>Pterygota</taxon>
        <taxon>Neoptera</taxon>
        <taxon>Polyneoptera</taxon>
        <taxon>Phasmatodea</taxon>
        <taxon>Timematodea</taxon>
        <taxon>Timematoidea</taxon>
        <taxon>Timematidae</taxon>
        <taxon>Timema</taxon>
    </lineage>
</organism>
<reference evidence="1" key="1">
    <citation type="submission" date="2020-11" db="EMBL/GenBank/DDBJ databases">
        <authorList>
            <person name="Tran Van P."/>
        </authorList>
    </citation>
    <scope>NUCLEOTIDE SEQUENCE</scope>
</reference>
<protein>
    <submittedName>
        <fullName evidence="1">Uncharacterized protein</fullName>
    </submittedName>
</protein>